<evidence type="ECO:0000313" key="3">
    <source>
        <dbReference type="Proteomes" id="UP000245119"/>
    </source>
</evidence>
<evidence type="ECO:0000313" key="2">
    <source>
        <dbReference type="EMBL" id="PVD21442.1"/>
    </source>
</evidence>
<dbReference type="AlphaFoldDB" id="A0A2T7NJU6"/>
<feature type="region of interest" description="Disordered" evidence="1">
    <location>
        <begin position="1"/>
        <end position="36"/>
    </location>
</feature>
<proteinExistence type="predicted"/>
<evidence type="ECO:0000256" key="1">
    <source>
        <dbReference type="SAM" id="MobiDB-lite"/>
    </source>
</evidence>
<dbReference type="EMBL" id="PZQS01000012">
    <property type="protein sequence ID" value="PVD21442.1"/>
    <property type="molecule type" value="Genomic_DNA"/>
</dbReference>
<organism evidence="2 3">
    <name type="scientific">Pomacea canaliculata</name>
    <name type="common">Golden apple snail</name>
    <dbReference type="NCBI Taxonomy" id="400727"/>
    <lineage>
        <taxon>Eukaryota</taxon>
        <taxon>Metazoa</taxon>
        <taxon>Spiralia</taxon>
        <taxon>Lophotrochozoa</taxon>
        <taxon>Mollusca</taxon>
        <taxon>Gastropoda</taxon>
        <taxon>Caenogastropoda</taxon>
        <taxon>Architaenioglossa</taxon>
        <taxon>Ampullarioidea</taxon>
        <taxon>Ampullariidae</taxon>
        <taxon>Pomacea</taxon>
    </lineage>
</organism>
<gene>
    <name evidence="2" type="ORF">C0Q70_19615</name>
</gene>
<accession>A0A2T7NJU6</accession>
<comment type="caution">
    <text evidence="2">The sequence shown here is derived from an EMBL/GenBank/DDBJ whole genome shotgun (WGS) entry which is preliminary data.</text>
</comment>
<sequence>MSSSNEGVDCVLTPGTSSPPVSATSTQSQSQKEGRKERVRLNLVCRGRCSVVSHVSCDGNSASYLPLSYLQNESLERLSPEA</sequence>
<protein>
    <submittedName>
        <fullName evidence="2">Uncharacterized protein</fullName>
    </submittedName>
</protein>
<feature type="compositionally biased region" description="Polar residues" evidence="1">
    <location>
        <begin position="14"/>
        <end position="31"/>
    </location>
</feature>
<dbReference type="Proteomes" id="UP000245119">
    <property type="component" value="Linkage Group LG12"/>
</dbReference>
<keyword evidence="3" id="KW-1185">Reference proteome</keyword>
<reference evidence="2 3" key="1">
    <citation type="submission" date="2018-04" db="EMBL/GenBank/DDBJ databases">
        <title>The genome of golden apple snail Pomacea canaliculata provides insight into stress tolerance and invasive adaptation.</title>
        <authorList>
            <person name="Liu C."/>
            <person name="Liu B."/>
            <person name="Ren Y."/>
            <person name="Zhang Y."/>
            <person name="Wang H."/>
            <person name="Li S."/>
            <person name="Jiang F."/>
            <person name="Yin L."/>
            <person name="Zhang G."/>
            <person name="Qian W."/>
            <person name="Fan W."/>
        </authorList>
    </citation>
    <scope>NUCLEOTIDE SEQUENCE [LARGE SCALE GENOMIC DNA]</scope>
    <source>
        <strain evidence="2">SZHN2017</strain>
        <tissue evidence="2">Muscle</tissue>
    </source>
</reference>
<name>A0A2T7NJU6_POMCA</name>